<dbReference type="RefSeq" id="WP_371754662.1">
    <property type="nucleotide sequence ID" value="NZ_JAYJLD010000018.1"/>
</dbReference>
<dbReference type="Pfam" id="PF01047">
    <property type="entry name" value="MarR"/>
    <property type="match status" value="1"/>
</dbReference>
<evidence type="ECO:0000259" key="4">
    <source>
        <dbReference type="PROSITE" id="PS50995"/>
    </source>
</evidence>
<dbReference type="PANTHER" id="PTHR42756:SF1">
    <property type="entry name" value="TRANSCRIPTIONAL REPRESSOR OF EMRAB OPERON"/>
    <property type="match status" value="1"/>
</dbReference>
<keyword evidence="1" id="KW-0805">Transcription regulation</keyword>
<dbReference type="SMART" id="SM00347">
    <property type="entry name" value="HTH_MARR"/>
    <property type="match status" value="1"/>
</dbReference>
<dbReference type="PANTHER" id="PTHR42756">
    <property type="entry name" value="TRANSCRIPTIONAL REGULATOR, MARR"/>
    <property type="match status" value="1"/>
</dbReference>
<evidence type="ECO:0000256" key="3">
    <source>
        <dbReference type="ARBA" id="ARBA00023163"/>
    </source>
</evidence>
<dbReference type="EMBL" id="JAYJLD010000018">
    <property type="protein sequence ID" value="MEB3102540.1"/>
    <property type="molecule type" value="Genomic_DNA"/>
</dbReference>
<dbReference type="PRINTS" id="PR00598">
    <property type="entry name" value="HTHMARR"/>
</dbReference>
<evidence type="ECO:0000256" key="1">
    <source>
        <dbReference type="ARBA" id="ARBA00023015"/>
    </source>
</evidence>
<protein>
    <submittedName>
        <fullName evidence="5">MarR family transcriptional regulator</fullName>
    </submittedName>
</protein>
<sequence length="153" mass="17794">MDQDLEKYIQRFLSANESLRRKIGIEHRSLMEKNGTGMTRPQFFMLHIIKEHGPCKITQLAERLEVKPSAITVMIDRLVLSKLVMRTQDPNDRRVVLVELTEEGENELEKARDFSKQIISRYFSRLDSDELAQFVHTFEKIVRISNENSTSGG</sequence>
<dbReference type="SUPFAM" id="SSF46785">
    <property type="entry name" value="Winged helix' DNA-binding domain"/>
    <property type="match status" value="1"/>
</dbReference>
<evidence type="ECO:0000256" key="2">
    <source>
        <dbReference type="ARBA" id="ARBA00023125"/>
    </source>
</evidence>
<dbReference type="Proteomes" id="UP001310386">
    <property type="component" value="Unassembled WGS sequence"/>
</dbReference>
<organism evidence="5 6">
    <name type="scientific">Ferviditalea candida</name>
    <dbReference type="NCBI Taxonomy" id="3108399"/>
    <lineage>
        <taxon>Bacteria</taxon>
        <taxon>Bacillati</taxon>
        <taxon>Bacillota</taxon>
        <taxon>Bacilli</taxon>
        <taxon>Bacillales</taxon>
        <taxon>Paenibacillaceae</taxon>
        <taxon>Ferviditalea</taxon>
    </lineage>
</organism>
<feature type="domain" description="HTH marR-type" evidence="4">
    <location>
        <begin position="2"/>
        <end position="143"/>
    </location>
</feature>
<accession>A0ABU5ZN55</accession>
<dbReference type="PROSITE" id="PS50995">
    <property type="entry name" value="HTH_MARR_2"/>
    <property type="match status" value="1"/>
</dbReference>
<dbReference type="Gene3D" id="1.10.10.10">
    <property type="entry name" value="Winged helix-like DNA-binding domain superfamily/Winged helix DNA-binding domain"/>
    <property type="match status" value="1"/>
</dbReference>
<dbReference type="InterPro" id="IPR000835">
    <property type="entry name" value="HTH_MarR-typ"/>
</dbReference>
<keyword evidence="3" id="KW-0804">Transcription</keyword>
<evidence type="ECO:0000313" key="6">
    <source>
        <dbReference type="Proteomes" id="UP001310386"/>
    </source>
</evidence>
<keyword evidence="6" id="KW-1185">Reference proteome</keyword>
<evidence type="ECO:0000313" key="5">
    <source>
        <dbReference type="EMBL" id="MEB3102540.1"/>
    </source>
</evidence>
<dbReference type="InterPro" id="IPR036388">
    <property type="entry name" value="WH-like_DNA-bd_sf"/>
</dbReference>
<comment type="caution">
    <text evidence="5">The sequence shown here is derived from an EMBL/GenBank/DDBJ whole genome shotgun (WGS) entry which is preliminary data.</text>
</comment>
<gene>
    <name evidence="5" type="ORF">VF724_12790</name>
</gene>
<reference evidence="5" key="1">
    <citation type="submission" date="2023-12" db="EMBL/GenBank/DDBJ databases">
        <title>Fervidustalea candida gen. nov., sp. nov., a novel member of the family Paenibacillaceae isolated from a geothermal area.</title>
        <authorList>
            <person name="Li W.-J."/>
            <person name="Jiao J.-Y."/>
            <person name="Chen Y."/>
        </authorList>
    </citation>
    <scope>NUCLEOTIDE SEQUENCE</scope>
    <source>
        <strain evidence="5">SYSU GA230002</strain>
    </source>
</reference>
<dbReference type="InterPro" id="IPR036390">
    <property type="entry name" value="WH_DNA-bd_sf"/>
</dbReference>
<proteinExistence type="predicted"/>
<keyword evidence="2" id="KW-0238">DNA-binding</keyword>
<name>A0ABU5ZN55_9BACL</name>